<dbReference type="GO" id="GO:0005737">
    <property type="term" value="C:cytoplasm"/>
    <property type="evidence" value="ECO:0007669"/>
    <property type="project" value="UniProtKB-SubCell"/>
</dbReference>
<dbReference type="CDD" id="cd03108">
    <property type="entry name" value="AdSS"/>
    <property type="match status" value="1"/>
</dbReference>
<dbReference type="HAMAP" id="MF_00011">
    <property type="entry name" value="Adenylosucc_synth"/>
    <property type="match status" value="1"/>
</dbReference>
<evidence type="ECO:0000256" key="6">
    <source>
        <dbReference type="ARBA" id="ARBA00022842"/>
    </source>
</evidence>
<dbReference type="PANTHER" id="PTHR11846:SF0">
    <property type="entry name" value="ADENYLOSUCCINATE SYNTHETASE"/>
    <property type="match status" value="1"/>
</dbReference>
<dbReference type="RefSeq" id="WP_200684001.1">
    <property type="nucleotide sequence ID" value="NZ_JAEPRQ010000001.1"/>
</dbReference>
<dbReference type="SMART" id="SM00788">
    <property type="entry name" value="Adenylsucc_synt"/>
    <property type="match status" value="1"/>
</dbReference>
<dbReference type="NCBIfam" id="NF002223">
    <property type="entry name" value="PRK01117.1"/>
    <property type="match status" value="1"/>
</dbReference>
<dbReference type="PROSITE" id="PS00513">
    <property type="entry name" value="ADENYLOSUCCIN_SYN_2"/>
    <property type="match status" value="1"/>
</dbReference>
<feature type="binding site" evidence="8">
    <location>
        <begin position="299"/>
        <end position="305"/>
    </location>
    <ligand>
        <name>substrate</name>
    </ligand>
</feature>
<dbReference type="InterPro" id="IPR027417">
    <property type="entry name" value="P-loop_NTPase"/>
</dbReference>
<feature type="binding site" description="in other chain" evidence="8">
    <location>
        <begin position="38"/>
        <end position="41"/>
    </location>
    <ligand>
        <name>IMP</name>
        <dbReference type="ChEBI" id="CHEBI:58053"/>
        <note>ligand shared between dimeric partners</note>
    </ligand>
</feature>
<dbReference type="GO" id="GO:0044208">
    <property type="term" value="P:'de novo' AMP biosynthetic process"/>
    <property type="evidence" value="ECO:0007669"/>
    <property type="project" value="UniProtKB-UniRule"/>
</dbReference>
<evidence type="ECO:0000313" key="11">
    <source>
        <dbReference type="EMBL" id="MBK4215123.1"/>
    </source>
</evidence>
<comment type="pathway">
    <text evidence="8 10">Purine metabolism; AMP biosynthesis via de novo pathway; AMP from IMP: step 1/2.</text>
</comment>
<dbReference type="PROSITE" id="PS01266">
    <property type="entry name" value="ADENYLOSUCCIN_SYN_1"/>
    <property type="match status" value="1"/>
</dbReference>
<dbReference type="InterPro" id="IPR042111">
    <property type="entry name" value="Adenylosuccinate_synth_dom3"/>
</dbReference>
<evidence type="ECO:0000256" key="8">
    <source>
        <dbReference type="HAMAP-Rule" id="MF_00011"/>
    </source>
</evidence>
<keyword evidence="4 8" id="KW-0547">Nucleotide-binding</keyword>
<dbReference type="GO" id="GO:0005525">
    <property type="term" value="F:GTP binding"/>
    <property type="evidence" value="ECO:0007669"/>
    <property type="project" value="UniProtKB-UniRule"/>
</dbReference>
<dbReference type="Gene3D" id="3.90.170.10">
    <property type="entry name" value="Adenylosuccinate Synthetase, subunit A, domain 3"/>
    <property type="match status" value="1"/>
</dbReference>
<dbReference type="Pfam" id="PF00709">
    <property type="entry name" value="Adenylsucc_synt"/>
    <property type="match status" value="1"/>
</dbReference>
<evidence type="ECO:0000256" key="3">
    <source>
        <dbReference type="ARBA" id="ARBA00022723"/>
    </source>
</evidence>
<dbReference type="GO" id="GO:0000287">
    <property type="term" value="F:magnesium ion binding"/>
    <property type="evidence" value="ECO:0007669"/>
    <property type="project" value="UniProtKB-UniRule"/>
</dbReference>
<comment type="function">
    <text evidence="8">Plays an important role in the de novo pathway of purine nucleotide biosynthesis. Catalyzes the first committed step in the biosynthesis of AMP from IMP.</text>
</comment>
<comment type="catalytic activity">
    <reaction evidence="8 10">
        <text>IMP + L-aspartate + GTP = N(6)-(1,2-dicarboxyethyl)-AMP + GDP + phosphate + 2 H(+)</text>
        <dbReference type="Rhea" id="RHEA:15753"/>
        <dbReference type="ChEBI" id="CHEBI:15378"/>
        <dbReference type="ChEBI" id="CHEBI:29991"/>
        <dbReference type="ChEBI" id="CHEBI:37565"/>
        <dbReference type="ChEBI" id="CHEBI:43474"/>
        <dbReference type="ChEBI" id="CHEBI:57567"/>
        <dbReference type="ChEBI" id="CHEBI:58053"/>
        <dbReference type="ChEBI" id="CHEBI:58189"/>
        <dbReference type="EC" id="6.3.4.4"/>
    </reaction>
</comment>
<dbReference type="PANTHER" id="PTHR11846">
    <property type="entry name" value="ADENYLOSUCCINATE SYNTHETASE"/>
    <property type="match status" value="1"/>
</dbReference>
<dbReference type="NCBIfam" id="TIGR00184">
    <property type="entry name" value="purA"/>
    <property type="match status" value="1"/>
</dbReference>
<feature type="binding site" evidence="8">
    <location>
        <position position="144"/>
    </location>
    <ligand>
        <name>IMP</name>
        <dbReference type="ChEBI" id="CHEBI:58053"/>
        <note>ligand shared between dimeric partners</note>
    </ligand>
</feature>
<evidence type="ECO:0000256" key="9">
    <source>
        <dbReference type="PROSITE-ProRule" id="PRU10134"/>
    </source>
</evidence>
<feature type="binding site" description="in other chain" evidence="8">
    <location>
        <position position="130"/>
    </location>
    <ligand>
        <name>IMP</name>
        <dbReference type="ChEBI" id="CHEBI:58053"/>
        <note>ligand shared between dimeric partners</note>
    </ligand>
</feature>
<feature type="active site" description="Proton acceptor" evidence="8">
    <location>
        <position position="13"/>
    </location>
</feature>
<evidence type="ECO:0000313" key="12">
    <source>
        <dbReference type="Proteomes" id="UP000640485"/>
    </source>
</evidence>
<keyword evidence="2 8" id="KW-0436">Ligase</keyword>
<feature type="binding site" description="in other chain" evidence="8">
    <location>
        <begin position="13"/>
        <end position="16"/>
    </location>
    <ligand>
        <name>IMP</name>
        <dbReference type="ChEBI" id="CHEBI:58053"/>
        <note>ligand shared between dimeric partners</note>
    </ligand>
</feature>
<feature type="active site" description="Proton donor" evidence="8">
    <location>
        <position position="41"/>
    </location>
</feature>
<name>A0A934SCC7_9RHOB</name>
<dbReference type="GO" id="GO:0004019">
    <property type="term" value="F:adenylosuccinate synthase activity"/>
    <property type="evidence" value="ECO:0007669"/>
    <property type="project" value="UniProtKB-UniRule"/>
</dbReference>
<feature type="binding site" evidence="8">
    <location>
        <begin position="331"/>
        <end position="333"/>
    </location>
    <ligand>
        <name>GTP</name>
        <dbReference type="ChEBI" id="CHEBI:37565"/>
    </ligand>
</feature>
<dbReference type="InterPro" id="IPR018220">
    <property type="entry name" value="Adenylosuccin_syn_GTP-bd"/>
</dbReference>
<keyword evidence="5 8" id="KW-0658">Purine biosynthesis</keyword>
<dbReference type="SUPFAM" id="SSF52540">
    <property type="entry name" value="P-loop containing nucleoside triphosphate hydrolases"/>
    <property type="match status" value="1"/>
</dbReference>
<sequence length="430" mass="46561">MANVVVVGAQWGDEGKGKIVDWLSERADVIARFQGGHNAGHTLVIGNTVFKLSLLPSGIVRENKLAIIGNGVVLDPWALFSEIDKLSGQGVKISTENLMIAENTPLILPLHQDLDKLREEAAGKAKIGTTGRGIGPAYEDKVGRRTIRVADLGDEKTLDDRLDRLLAHHDALRKGLGAEPIDRADLKAKLLEVAPKLLPYAQPVWKIMADARKAGKRILFEGAQGSLLDIDFGTYPYVTSSTTMSGMAASGTGMGPGAIDFVLGIVKAYTTRVGEGPFPTELHDADGQRLGERGHEFGTVTGRKRRCGWFDAVLVRQTCAISGVNGIALTKLDVLDGFETLKICVGYEIDGQRYDYLPTAAALQDKVTPIYEEMDGWQQSTAGARSWADLPAEAVKYVRRVEELIQCPVALLSTSPERDDTILVTDPFAD</sequence>
<accession>A0A934SCC7</accession>
<comment type="caution">
    <text evidence="11">The sequence shown here is derived from an EMBL/GenBank/DDBJ whole genome shotgun (WGS) entry which is preliminary data.</text>
</comment>
<dbReference type="EMBL" id="JAEPRQ010000001">
    <property type="protein sequence ID" value="MBK4215123.1"/>
    <property type="molecule type" value="Genomic_DNA"/>
</dbReference>
<dbReference type="FunFam" id="3.90.170.10:FF:000001">
    <property type="entry name" value="Adenylosuccinate synthetase"/>
    <property type="match status" value="1"/>
</dbReference>
<dbReference type="InterPro" id="IPR001114">
    <property type="entry name" value="Adenylosuccinate_synthetase"/>
</dbReference>
<evidence type="ECO:0000256" key="7">
    <source>
        <dbReference type="ARBA" id="ARBA00023134"/>
    </source>
</evidence>
<feature type="binding site" description="in other chain" evidence="8">
    <location>
        <position position="303"/>
    </location>
    <ligand>
        <name>IMP</name>
        <dbReference type="ChEBI" id="CHEBI:58053"/>
        <note>ligand shared between dimeric partners</note>
    </ligand>
</feature>
<feature type="binding site" description="in other chain" evidence="8">
    <location>
        <position position="224"/>
    </location>
    <ligand>
        <name>IMP</name>
        <dbReference type="ChEBI" id="CHEBI:58053"/>
        <note>ligand shared between dimeric partners</note>
    </ligand>
</feature>
<evidence type="ECO:0000256" key="1">
    <source>
        <dbReference type="ARBA" id="ARBA00011738"/>
    </source>
</evidence>
<dbReference type="Gene3D" id="1.10.300.10">
    <property type="entry name" value="Adenylosuccinate Synthetase, subunit A, domain 2"/>
    <property type="match status" value="1"/>
</dbReference>
<keyword evidence="8" id="KW-0963">Cytoplasm</keyword>
<feature type="binding site" evidence="8">
    <location>
        <begin position="12"/>
        <end position="18"/>
    </location>
    <ligand>
        <name>GTP</name>
        <dbReference type="ChEBI" id="CHEBI:37565"/>
    </ligand>
</feature>
<dbReference type="Proteomes" id="UP000640485">
    <property type="component" value="Unassembled WGS sequence"/>
</dbReference>
<comment type="cofactor">
    <cofactor evidence="8">
        <name>Mg(2+)</name>
        <dbReference type="ChEBI" id="CHEBI:18420"/>
    </cofactor>
    <text evidence="8">Binds 1 Mg(2+) ion per subunit.</text>
</comment>
<keyword evidence="12" id="KW-1185">Reference proteome</keyword>
<reference evidence="11" key="1">
    <citation type="submission" date="2021-01" db="EMBL/GenBank/DDBJ databases">
        <title>Paracoccus amoyensis sp. nov., isolated from the surface seawater along the coast of Xiamen Island, China.</title>
        <authorList>
            <person name="Lyu L."/>
        </authorList>
    </citation>
    <scope>NUCLEOTIDE SEQUENCE</scope>
    <source>
        <strain evidence="11">MJ17</strain>
    </source>
</reference>
<feature type="active site" evidence="9">
    <location>
        <position position="141"/>
    </location>
</feature>
<feature type="binding site" evidence="8">
    <location>
        <position position="40"/>
    </location>
    <ligand>
        <name>Mg(2+)</name>
        <dbReference type="ChEBI" id="CHEBI:18420"/>
    </ligand>
</feature>
<dbReference type="FunFam" id="1.10.300.10:FF:000001">
    <property type="entry name" value="Adenylosuccinate synthetase"/>
    <property type="match status" value="1"/>
</dbReference>
<feature type="binding site" evidence="8">
    <location>
        <position position="305"/>
    </location>
    <ligand>
        <name>GTP</name>
        <dbReference type="ChEBI" id="CHEBI:37565"/>
    </ligand>
</feature>
<keyword evidence="3 8" id="KW-0479">Metal-binding</keyword>
<dbReference type="Gene3D" id="3.40.440.10">
    <property type="entry name" value="Adenylosuccinate Synthetase, subunit A, domain 1"/>
    <property type="match status" value="1"/>
</dbReference>
<proteinExistence type="inferred from homology"/>
<dbReference type="AlphaFoldDB" id="A0A934SCC7"/>
<comment type="subcellular location">
    <subcellularLocation>
        <location evidence="8">Cytoplasm</location>
    </subcellularLocation>
</comment>
<feature type="binding site" description="in other chain" evidence="8">
    <location>
        <position position="239"/>
    </location>
    <ligand>
        <name>IMP</name>
        <dbReference type="ChEBI" id="CHEBI:58053"/>
        <note>ligand shared between dimeric partners</note>
    </ligand>
</feature>
<organism evidence="11 12">
    <name type="scientific">Paracoccus caeni</name>
    <dbReference type="NCBI Taxonomy" id="657651"/>
    <lineage>
        <taxon>Bacteria</taxon>
        <taxon>Pseudomonadati</taxon>
        <taxon>Pseudomonadota</taxon>
        <taxon>Alphaproteobacteria</taxon>
        <taxon>Rhodobacterales</taxon>
        <taxon>Paracoccaceae</taxon>
        <taxon>Paracoccus</taxon>
    </lineage>
</organism>
<evidence type="ECO:0000256" key="4">
    <source>
        <dbReference type="ARBA" id="ARBA00022741"/>
    </source>
</evidence>
<feature type="binding site" evidence="8">
    <location>
        <begin position="413"/>
        <end position="415"/>
    </location>
    <ligand>
        <name>GTP</name>
        <dbReference type="ChEBI" id="CHEBI:37565"/>
    </ligand>
</feature>
<evidence type="ECO:0000256" key="5">
    <source>
        <dbReference type="ARBA" id="ARBA00022755"/>
    </source>
</evidence>
<dbReference type="InterPro" id="IPR033128">
    <property type="entry name" value="Adenylosuccin_syn_Lys_AS"/>
</dbReference>
<feature type="binding site" evidence="8">
    <location>
        <begin position="40"/>
        <end position="42"/>
    </location>
    <ligand>
        <name>GTP</name>
        <dbReference type="ChEBI" id="CHEBI:37565"/>
    </ligand>
</feature>
<evidence type="ECO:0000256" key="2">
    <source>
        <dbReference type="ARBA" id="ARBA00022598"/>
    </source>
</evidence>
<gene>
    <name evidence="8" type="primary">purA</name>
    <name evidence="11" type="ORF">JJJ17_04210</name>
</gene>
<feature type="binding site" evidence="8">
    <location>
        <position position="13"/>
    </location>
    <ligand>
        <name>Mg(2+)</name>
        <dbReference type="ChEBI" id="CHEBI:18420"/>
    </ligand>
</feature>
<dbReference type="EC" id="6.3.4.4" evidence="8 10"/>
<dbReference type="InterPro" id="IPR042110">
    <property type="entry name" value="Adenylosuccinate_synth_dom2"/>
</dbReference>
<comment type="similarity">
    <text evidence="8 10">Belongs to the adenylosuccinate synthetase family.</text>
</comment>
<protein>
    <recommendedName>
        <fullName evidence="8 10">Adenylosuccinate synthetase</fullName>
        <shortName evidence="8">AMPSase</shortName>
        <shortName evidence="8">AdSS</shortName>
        <ecNumber evidence="8 10">6.3.4.4</ecNumber>
    </recommendedName>
    <alternativeName>
        <fullName evidence="8">IMP--aspartate ligase</fullName>
    </alternativeName>
</protein>
<keyword evidence="6 8" id="KW-0460">Magnesium</keyword>
<comment type="subunit">
    <text evidence="1 8">Homodimer.</text>
</comment>
<evidence type="ECO:0000256" key="10">
    <source>
        <dbReference type="RuleBase" id="RU000520"/>
    </source>
</evidence>
<dbReference type="GO" id="GO:0046040">
    <property type="term" value="P:IMP metabolic process"/>
    <property type="evidence" value="ECO:0007669"/>
    <property type="project" value="TreeGrafter"/>
</dbReference>
<keyword evidence="7 8" id="KW-0342">GTP-binding</keyword>
<dbReference type="InterPro" id="IPR042109">
    <property type="entry name" value="Adenylosuccinate_synth_dom1"/>
</dbReference>